<name>A0A937W4S2_UNCTE</name>
<gene>
    <name evidence="4" type="ORF">FJZ47_22895</name>
</gene>
<evidence type="ECO:0000313" key="4">
    <source>
        <dbReference type="EMBL" id="MBM3226622.1"/>
    </source>
</evidence>
<dbReference type="InterPro" id="IPR049492">
    <property type="entry name" value="BD-FAE-like_dom"/>
</dbReference>
<dbReference type="AlphaFoldDB" id="A0A937W4S2"/>
<dbReference type="PANTHER" id="PTHR48081">
    <property type="entry name" value="AB HYDROLASE SUPERFAMILY PROTEIN C4A8.06C"/>
    <property type="match status" value="1"/>
</dbReference>
<keyword evidence="1" id="KW-0378">Hydrolase</keyword>
<accession>A0A937W4S2</accession>
<feature type="domain" description="BD-FAE-like" evidence="3">
    <location>
        <begin position="21"/>
        <end position="116"/>
    </location>
</feature>
<evidence type="ECO:0000256" key="1">
    <source>
        <dbReference type="ARBA" id="ARBA00022801"/>
    </source>
</evidence>
<reference evidence="4" key="1">
    <citation type="submission" date="2019-03" db="EMBL/GenBank/DDBJ databases">
        <title>Lake Tanganyika Metagenome-Assembled Genomes (MAGs).</title>
        <authorList>
            <person name="Tran P."/>
        </authorList>
    </citation>
    <scope>NUCLEOTIDE SEQUENCE</scope>
    <source>
        <strain evidence="4">K_DeepCast_65m_m2_066</strain>
    </source>
</reference>
<organism evidence="4 5">
    <name type="scientific">Tectimicrobiota bacterium</name>
    <dbReference type="NCBI Taxonomy" id="2528274"/>
    <lineage>
        <taxon>Bacteria</taxon>
        <taxon>Pseudomonadati</taxon>
        <taxon>Nitrospinota/Tectimicrobiota group</taxon>
        <taxon>Candidatus Tectimicrobiota</taxon>
    </lineage>
</organism>
<dbReference type="Pfam" id="PF20434">
    <property type="entry name" value="BD-FAE"/>
    <property type="match status" value="1"/>
</dbReference>
<proteinExistence type="predicted"/>
<dbReference type="Gene3D" id="3.40.50.1820">
    <property type="entry name" value="alpha/beta hydrolase"/>
    <property type="match status" value="1"/>
</dbReference>
<dbReference type="Proteomes" id="UP000712673">
    <property type="component" value="Unassembled WGS sequence"/>
</dbReference>
<protein>
    <submittedName>
        <fullName evidence="4">PEP-CTERM sorting domain-containing protein</fullName>
    </submittedName>
</protein>
<evidence type="ECO:0000259" key="2">
    <source>
        <dbReference type="Pfam" id="PF07589"/>
    </source>
</evidence>
<dbReference type="EMBL" id="VGLS01000980">
    <property type="protein sequence ID" value="MBM3226622.1"/>
    <property type="molecule type" value="Genomic_DNA"/>
</dbReference>
<dbReference type="InterPro" id="IPR013424">
    <property type="entry name" value="Ice-binding_C"/>
</dbReference>
<comment type="caution">
    <text evidence="4">The sequence shown here is derived from an EMBL/GenBank/DDBJ whole genome shotgun (WGS) entry which is preliminary data.</text>
</comment>
<feature type="domain" description="Ice-binding protein C-terminal" evidence="2">
    <location>
        <begin position="235"/>
        <end position="259"/>
    </location>
</feature>
<dbReference type="Pfam" id="PF07589">
    <property type="entry name" value="PEP-CTERM"/>
    <property type="match status" value="1"/>
</dbReference>
<dbReference type="InterPro" id="IPR029058">
    <property type="entry name" value="AB_hydrolase_fold"/>
</dbReference>
<evidence type="ECO:0000259" key="3">
    <source>
        <dbReference type="Pfam" id="PF20434"/>
    </source>
</evidence>
<dbReference type="GO" id="GO:0016787">
    <property type="term" value="F:hydrolase activity"/>
    <property type="evidence" value="ECO:0007669"/>
    <property type="project" value="UniProtKB-KW"/>
</dbReference>
<evidence type="ECO:0000313" key="5">
    <source>
        <dbReference type="Proteomes" id="UP000712673"/>
    </source>
</evidence>
<dbReference type="InterPro" id="IPR050300">
    <property type="entry name" value="GDXG_lipolytic_enzyme"/>
</dbReference>
<sequence>MHSHKRPGGLRAAGVHVGQGHGPFPALLDIHGGAWNNGVRTDNPAIAEGLAASGVVVASIDFRMGGTDPYPSSLADMNYATRWLKLHAAEFKADAATVGGLGVSSGGHLIMLSAMRPFDPRYTALPLAGADELDATLAYAISCWGVLDPLGRYRMAEARGNTNLMENHERYQWLPSTHGFPPGGLQGIYSPDPVCWGSNLANDAIDPPASFALCTINPDGSVTVDSTSVPLAANAVPEPSTLLLASGLLGFVAYRWQRR</sequence>
<dbReference type="SUPFAM" id="SSF53474">
    <property type="entry name" value="alpha/beta-Hydrolases"/>
    <property type="match status" value="1"/>
</dbReference>